<dbReference type="EC" id="2.7.11.1" evidence="1"/>
<dbReference type="OrthoDB" id="68483at2759"/>
<evidence type="ECO:0000313" key="14">
    <source>
        <dbReference type="Proteomes" id="UP000515121"/>
    </source>
</evidence>
<evidence type="ECO:0000256" key="5">
    <source>
        <dbReference type="ARBA" id="ARBA00022679"/>
    </source>
</evidence>
<evidence type="ECO:0000256" key="6">
    <source>
        <dbReference type="ARBA" id="ARBA00022741"/>
    </source>
</evidence>
<comment type="catalytic activity">
    <reaction evidence="10">
        <text>L-seryl-[protein] + ATP = O-phospho-L-seryl-[protein] + ADP + H(+)</text>
        <dbReference type="Rhea" id="RHEA:17989"/>
        <dbReference type="Rhea" id="RHEA-COMP:9863"/>
        <dbReference type="Rhea" id="RHEA-COMP:11604"/>
        <dbReference type="ChEBI" id="CHEBI:15378"/>
        <dbReference type="ChEBI" id="CHEBI:29999"/>
        <dbReference type="ChEBI" id="CHEBI:30616"/>
        <dbReference type="ChEBI" id="CHEBI:83421"/>
        <dbReference type="ChEBI" id="CHEBI:456216"/>
        <dbReference type="EC" id="2.7.11.1"/>
    </reaction>
</comment>
<proteinExistence type="predicted"/>
<dbReference type="InterPro" id="IPR011009">
    <property type="entry name" value="Kinase-like_dom_sf"/>
</dbReference>
<dbReference type="Gene3D" id="1.10.510.10">
    <property type="entry name" value="Transferase(Phosphotransferase) domain 1"/>
    <property type="match status" value="1"/>
</dbReference>
<dbReference type="SUPFAM" id="SSF56112">
    <property type="entry name" value="Protein kinase-like (PK-like)"/>
    <property type="match status" value="1"/>
</dbReference>
<dbReference type="GeneID" id="111296710"/>
<keyword evidence="7" id="KW-0418">Kinase</keyword>
<dbReference type="CDD" id="cd14008">
    <property type="entry name" value="STKc_LKB1_CaMKK"/>
    <property type="match status" value="1"/>
</dbReference>
<evidence type="ECO:0000256" key="3">
    <source>
        <dbReference type="ARBA" id="ARBA00022553"/>
    </source>
</evidence>
<evidence type="ECO:0000313" key="15">
    <source>
        <dbReference type="RefSeq" id="XP_022746880.1"/>
    </source>
</evidence>
<keyword evidence="2" id="KW-0723">Serine/threonine-protein kinase</keyword>
<name>A0A6P5Z2T8_DURZI</name>
<gene>
    <name evidence="15" type="primary">LOC111296710</name>
</gene>
<evidence type="ECO:0000256" key="4">
    <source>
        <dbReference type="ARBA" id="ARBA00022581"/>
    </source>
</evidence>
<accession>A0A6P5Z2T8</accession>
<keyword evidence="3" id="KW-0597">Phosphoprotein</keyword>
<dbReference type="Proteomes" id="UP000515121">
    <property type="component" value="Unplaced"/>
</dbReference>
<evidence type="ECO:0000256" key="1">
    <source>
        <dbReference type="ARBA" id="ARBA00012513"/>
    </source>
</evidence>
<dbReference type="PROSITE" id="PS50011">
    <property type="entry name" value="PROTEIN_KINASE_DOM"/>
    <property type="match status" value="1"/>
</dbReference>
<dbReference type="InterPro" id="IPR000719">
    <property type="entry name" value="Prot_kinase_dom"/>
</dbReference>
<evidence type="ECO:0000256" key="11">
    <source>
        <dbReference type="ARBA" id="ARBA00054601"/>
    </source>
</evidence>
<keyword evidence="6" id="KW-0547">Nucleotide-binding</keyword>
<dbReference type="SMART" id="SM00220">
    <property type="entry name" value="S_TKc"/>
    <property type="match status" value="1"/>
</dbReference>
<organism evidence="14 15">
    <name type="scientific">Durio zibethinus</name>
    <name type="common">Durian</name>
    <dbReference type="NCBI Taxonomy" id="66656"/>
    <lineage>
        <taxon>Eukaryota</taxon>
        <taxon>Viridiplantae</taxon>
        <taxon>Streptophyta</taxon>
        <taxon>Embryophyta</taxon>
        <taxon>Tracheophyta</taxon>
        <taxon>Spermatophyta</taxon>
        <taxon>Magnoliopsida</taxon>
        <taxon>eudicotyledons</taxon>
        <taxon>Gunneridae</taxon>
        <taxon>Pentapetalae</taxon>
        <taxon>rosids</taxon>
        <taxon>malvids</taxon>
        <taxon>Malvales</taxon>
        <taxon>Malvaceae</taxon>
        <taxon>Helicteroideae</taxon>
        <taxon>Durio</taxon>
    </lineage>
</organism>
<keyword evidence="4" id="KW-0945">Host-virus interaction</keyword>
<dbReference type="PROSITE" id="PS00108">
    <property type="entry name" value="PROTEIN_KINASE_ST"/>
    <property type="match status" value="1"/>
</dbReference>
<evidence type="ECO:0000256" key="7">
    <source>
        <dbReference type="ARBA" id="ARBA00022777"/>
    </source>
</evidence>
<evidence type="ECO:0000256" key="8">
    <source>
        <dbReference type="ARBA" id="ARBA00022840"/>
    </source>
</evidence>
<evidence type="ECO:0000256" key="12">
    <source>
        <dbReference type="ARBA" id="ARBA00066296"/>
    </source>
</evidence>
<dbReference type="FunFam" id="3.30.200.20:FF:000206">
    <property type="entry name" value="Serine/threonine-protein kinase Ssp1"/>
    <property type="match status" value="1"/>
</dbReference>
<sequence>MINMNIDTVCRNPEKPMLQITPTSNCIFLEQLDNGVQRNAADDISNEHVWSRSLFAGADKKDPIPYMPGKNQTCKKIPVKETTCIKISKHVNGQKMINDFVKEQKISQGSYGKVVLYRNKNDGTPYAIKKTCKSRLRKVRMTQSETAMTNVLREVSIMKMLDHPNIVNLVEVIDDQSCDYLYMVLEYVEGNGIRNLSEIQGHIDETTARRYFKDIIAGLTYLHSHNIVHGDIKPENLLLTKSGRVKIGDFSVSQAFEDDNDELWRCPGTPAFTPPECCSNTVYHGKAADVWAIGVTLYYMVVGCYPFLADCLPETYNKIVNCTLLLPEELDTGLKDLLQGLLCKDPTLRISLDIVAEHPWVVKEGAIALPKCSCSCKLGIGDLAP</sequence>
<evidence type="ECO:0000256" key="9">
    <source>
        <dbReference type="ARBA" id="ARBA00047899"/>
    </source>
</evidence>
<dbReference type="GO" id="GO:0005524">
    <property type="term" value="F:ATP binding"/>
    <property type="evidence" value="ECO:0007669"/>
    <property type="project" value="UniProtKB-KW"/>
</dbReference>
<dbReference type="GO" id="GO:0004674">
    <property type="term" value="F:protein serine/threonine kinase activity"/>
    <property type="evidence" value="ECO:0007669"/>
    <property type="project" value="UniProtKB-KW"/>
</dbReference>
<dbReference type="PANTHER" id="PTHR24346">
    <property type="entry name" value="MAP/MICROTUBULE AFFINITY-REGULATING KINASE"/>
    <property type="match status" value="1"/>
</dbReference>
<keyword evidence="5" id="KW-0808">Transferase</keyword>
<dbReference type="GO" id="GO:0005737">
    <property type="term" value="C:cytoplasm"/>
    <property type="evidence" value="ECO:0007669"/>
    <property type="project" value="TreeGrafter"/>
</dbReference>
<evidence type="ECO:0000256" key="2">
    <source>
        <dbReference type="ARBA" id="ARBA00022527"/>
    </source>
</evidence>
<dbReference type="Pfam" id="PF00069">
    <property type="entry name" value="Pkinase"/>
    <property type="match status" value="1"/>
</dbReference>
<dbReference type="InterPro" id="IPR008271">
    <property type="entry name" value="Ser/Thr_kinase_AS"/>
</dbReference>
<dbReference type="KEGG" id="dzi:111296710"/>
<protein>
    <recommendedName>
        <fullName evidence="1">non-specific serine/threonine protein kinase</fullName>
        <ecNumber evidence="1">2.7.11.1</ecNumber>
    </recommendedName>
</protein>
<reference evidence="15" key="1">
    <citation type="submission" date="2025-08" db="UniProtKB">
        <authorList>
            <consortium name="RefSeq"/>
        </authorList>
    </citation>
    <scope>IDENTIFICATION</scope>
    <source>
        <tissue evidence="15">Fruit stalk</tissue>
    </source>
</reference>
<comment type="catalytic activity">
    <reaction evidence="9">
        <text>L-threonyl-[protein] + ATP = O-phospho-L-threonyl-[protein] + ADP + H(+)</text>
        <dbReference type="Rhea" id="RHEA:46608"/>
        <dbReference type="Rhea" id="RHEA-COMP:11060"/>
        <dbReference type="Rhea" id="RHEA-COMP:11605"/>
        <dbReference type="ChEBI" id="CHEBI:15378"/>
        <dbReference type="ChEBI" id="CHEBI:30013"/>
        <dbReference type="ChEBI" id="CHEBI:30616"/>
        <dbReference type="ChEBI" id="CHEBI:61977"/>
        <dbReference type="ChEBI" id="CHEBI:456216"/>
        <dbReference type="EC" id="2.7.11.1"/>
    </reaction>
</comment>
<dbReference type="GO" id="GO:0009615">
    <property type="term" value="P:response to virus"/>
    <property type="evidence" value="ECO:0007669"/>
    <property type="project" value="UniProtKB-ARBA"/>
</dbReference>
<dbReference type="GO" id="GO:0035556">
    <property type="term" value="P:intracellular signal transduction"/>
    <property type="evidence" value="ECO:0007669"/>
    <property type="project" value="TreeGrafter"/>
</dbReference>
<keyword evidence="14" id="KW-1185">Reference proteome</keyword>
<comment type="function">
    <text evidence="11">Activates SnRK1.1/KIN10 and SnRK1.2/KIN11 by phosphorylation of their activation-loop 'Thr-198' and 'Thr-176', respectively. Required for the regulation by SnRK1 kinases of the transcription of a large set of genes, the modification the activity of metabolic enzymes, and the control of various nutrient-responsive cellular developmental processes.</text>
</comment>
<dbReference type="FunFam" id="1.10.510.10:FF:000747">
    <property type="entry name" value="Serine/threonine-protein kinase GRIK2"/>
    <property type="match status" value="1"/>
</dbReference>
<feature type="domain" description="Protein kinase" evidence="13">
    <location>
        <begin position="100"/>
        <end position="361"/>
    </location>
</feature>
<evidence type="ECO:0000259" key="13">
    <source>
        <dbReference type="PROSITE" id="PS50011"/>
    </source>
</evidence>
<keyword evidence="8" id="KW-0067">ATP-binding</keyword>
<evidence type="ECO:0000256" key="10">
    <source>
        <dbReference type="ARBA" id="ARBA00048679"/>
    </source>
</evidence>
<dbReference type="AlphaFoldDB" id="A0A6P5Z2T8"/>
<dbReference type="RefSeq" id="XP_022746880.1">
    <property type="nucleotide sequence ID" value="XM_022891145.1"/>
</dbReference>
<dbReference type="PANTHER" id="PTHR24346:SF53">
    <property type="entry name" value="GEMINIVIRUS REP INTERACTING KINASE 1 ISOFORM 1"/>
    <property type="match status" value="1"/>
</dbReference>
<comment type="subunit">
    <text evidence="12">Associates with the SNF1-related protein kinase (SnRK) complex. Interacts with AL1, a geminivirus (TGMV) protein essential for viral replication.</text>
</comment>